<evidence type="ECO:0000313" key="2">
    <source>
        <dbReference type="EMBL" id="KAF1941320.1"/>
    </source>
</evidence>
<dbReference type="EMBL" id="ML976049">
    <property type="protein sequence ID" value="KAF1941320.1"/>
    <property type="molecule type" value="Genomic_DNA"/>
</dbReference>
<organism evidence="2 3">
    <name type="scientific">Clathrospora elynae</name>
    <dbReference type="NCBI Taxonomy" id="706981"/>
    <lineage>
        <taxon>Eukaryota</taxon>
        <taxon>Fungi</taxon>
        <taxon>Dikarya</taxon>
        <taxon>Ascomycota</taxon>
        <taxon>Pezizomycotina</taxon>
        <taxon>Dothideomycetes</taxon>
        <taxon>Pleosporomycetidae</taxon>
        <taxon>Pleosporales</taxon>
        <taxon>Diademaceae</taxon>
        <taxon>Clathrospora</taxon>
    </lineage>
</organism>
<evidence type="ECO:0000256" key="1">
    <source>
        <dbReference type="SAM" id="MobiDB-lite"/>
    </source>
</evidence>
<protein>
    <submittedName>
        <fullName evidence="2">Uncharacterized protein</fullName>
    </submittedName>
</protein>
<feature type="region of interest" description="Disordered" evidence="1">
    <location>
        <begin position="1"/>
        <end position="21"/>
    </location>
</feature>
<accession>A0A6A5SNN8</accession>
<gene>
    <name evidence="2" type="ORF">EJ02DRAFT_205935</name>
</gene>
<reference evidence="2" key="1">
    <citation type="journal article" date="2020" name="Stud. Mycol.">
        <title>101 Dothideomycetes genomes: a test case for predicting lifestyles and emergence of pathogens.</title>
        <authorList>
            <person name="Haridas S."/>
            <person name="Albert R."/>
            <person name="Binder M."/>
            <person name="Bloem J."/>
            <person name="Labutti K."/>
            <person name="Salamov A."/>
            <person name="Andreopoulos B."/>
            <person name="Baker S."/>
            <person name="Barry K."/>
            <person name="Bills G."/>
            <person name="Bluhm B."/>
            <person name="Cannon C."/>
            <person name="Castanera R."/>
            <person name="Culley D."/>
            <person name="Daum C."/>
            <person name="Ezra D."/>
            <person name="Gonzalez J."/>
            <person name="Henrissat B."/>
            <person name="Kuo A."/>
            <person name="Liang C."/>
            <person name="Lipzen A."/>
            <person name="Lutzoni F."/>
            <person name="Magnuson J."/>
            <person name="Mondo S."/>
            <person name="Nolan M."/>
            <person name="Ohm R."/>
            <person name="Pangilinan J."/>
            <person name="Park H.-J."/>
            <person name="Ramirez L."/>
            <person name="Alfaro M."/>
            <person name="Sun H."/>
            <person name="Tritt A."/>
            <person name="Yoshinaga Y."/>
            <person name="Zwiers L.-H."/>
            <person name="Turgeon B."/>
            <person name="Goodwin S."/>
            <person name="Spatafora J."/>
            <person name="Crous P."/>
            <person name="Grigoriev I."/>
        </authorList>
    </citation>
    <scope>NUCLEOTIDE SEQUENCE</scope>
    <source>
        <strain evidence="2">CBS 161.51</strain>
    </source>
</reference>
<dbReference type="Proteomes" id="UP000800038">
    <property type="component" value="Unassembled WGS sequence"/>
</dbReference>
<proteinExistence type="predicted"/>
<evidence type="ECO:0000313" key="3">
    <source>
        <dbReference type="Proteomes" id="UP000800038"/>
    </source>
</evidence>
<dbReference type="AlphaFoldDB" id="A0A6A5SNN8"/>
<keyword evidence="3" id="KW-1185">Reference proteome</keyword>
<sequence>MAGGASVGSSRRDETGTSRGFQQRVAAISGCRGFEDQGCSGQEASLQRRGASQLSVCVETWERVGFVVEAGMMIEDVQFALSPVAPSFSRRERQQPSNQTPTLAVNTVNAPCTTPYAIGPSRQLYPLVVIVRDHCRRHRSELPFMKRVLLLLVDPASPGRNRVAGNSMDHNIIHNRAFLAA</sequence>
<name>A0A6A5SNN8_9PLEO</name>